<dbReference type="GO" id="GO:0006457">
    <property type="term" value="P:protein folding"/>
    <property type="evidence" value="ECO:0007669"/>
    <property type="project" value="TreeGrafter"/>
</dbReference>
<dbReference type="InterPro" id="IPR036338">
    <property type="entry name" value="Aha1"/>
</dbReference>
<comment type="caution">
    <text evidence="3">The sequence shown here is derived from an EMBL/GenBank/DDBJ whole genome shotgun (WGS) entry which is preliminary data.</text>
</comment>
<comment type="similarity">
    <text evidence="1">Belongs to the AHA1 family.</text>
</comment>
<proteinExistence type="inferred from homology"/>
<accession>A0A068RPA4</accession>
<evidence type="ECO:0000313" key="3">
    <source>
        <dbReference type="EMBL" id="CDH51834.1"/>
    </source>
</evidence>
<dbReference type="STRING" id="1263082.A0A068RPA4"/>
<name>A0A068RPA4_9FUNG</name>
<protein>
    <submittedName>
        <fullName evidence="3">Aha1 domain family</fullName>
    </submittedName>
</protein>
<evidence type="ECO:0000313" key="4">
    <source>
        <dbReference type="Proteomes" id="UP000027586"/>
    </source>
</evidence>
<dbReference type="PANTHER" id="PTHR13009">
    <property type="entry name" value="HEAT SHOCK PROTEIN 90 HSP90 CO-CHAPERONE AHA-1"/>
    <property type="match status" value="1"/>
</dbReference>
<evidence type="ECO:0000256" key="1">
    <source>
        <dbReference type="ARBA" id="ARBA00006817"/>
    </source>
</evidence>
<dbReference type="GO" id="GO:0001671">
    <property type="term" value="F:ATPase activator activity"/>
    <property type="evidence" value="ECO:0007669"/>
    <property type="project" value="InterPro"/>
</dbReference>
<sequence length="163" mass="18094">MSNWKNVNNWHWTNKNCISWARTYFAEQLEGLEAEDKGHTIRISKMEECNGDVDLNQRKGKIITIYDVALKLSLEGALADGTAITGKIVIPEVAHDSTEDDYVFELTINDDSSAKSDIRPVIRKGLQPLICEKLSKFAPDMIATHASDVYIDPSKLNVAGATA</sequence>
<feature type="domain" description="Activator of Hsp90 ATPase AHSA1-like N-terminal" evidence="2">
    <location>
        <begin position="14"/>
        <end position="147"/>
    </location>
</feature>
<dbReference type="EMBL" id="CBTN010000011">
    <property type="protein sequence ID" value="CDH51834.1"/>
    <property type="molecule type" value="Genomic_DNA"/>
</dbReference>
<evidence type="ECO:0000259" key="2">
    <source>
        <dbReference type="SMART" id="SM01000"/>
    </source>
</evidence>
<dbReference type="Proteomes" id="UP000027586">
    <property type="component" value="Unassembled WGS sequence"/>
</dbReference>
<dbReference type="InterPro" id="IPR015310">
    <property type="entry name" value="AHSA1-like_N"/>
</dbReference>
<dbReference type="GO" id="GO:0005829">
    <property type="term" value="C:cytosol"/>
    <property type="evidence" value="ECO:0007669"/>
    <property type="project" value="TreeGrafter"/>
</dbReference>
<gene>
    <name evidence="3" type="ORF">LCOR_03387.1</name>
</gene>
<dbReference type="AlphaFoldDB" id="A0A068RPA4"/>
<dbReference type="OrthoDB" id="567237at2759"/>
<keyword evidence="4" id="KW-1185">Reference proteome</keyword>
<dbReference type="GO" id="GO:0051087">
    <property type="term" value="F:protein-folding chaperone binding"/>
    <property type="evidence" value="ECO:0007669"/>
    <property type="project" value="InterPro"/>
</dbReference>
<dbReference type="VEuPathDB" id="FungiDB:LCOR_03387.1"/>
<dbReference type="Gene3D" id="3.15.10.20">
    <property type="entry name" value="Activator of Hsp90 ATPase Aha1, N-terminal domain"/>
    <property type="match status" value="1"/>
</dbReference>
<organism evidence="3 4">
    <name type="scientific">Lichtheimia corymbifera JMRC:FSU:9682</name>
    <dbReference type="NCBI Taxonomy" id="1263082"/>
    <lineage>
        <taxon>Eukaryota</taxon>
        <taxon>Fungi</taxon>
        <taxon>Fungi incertae sedis</taxon>
        <taxon>Mucoromycota</taxon>
        <taxon>Mucoromycotina</taxon>
        <taxon>Mucoromycetes</taxon>
        <taxon>Mucorales</taxon>
        <taxon>Lichtheimiaceae</taxon>
        <taxon>Lichtheimia</taxon>
    </lineage>
</organism>
<dbReference type="Pfam" id="PF09229">
    <property type="entry name" value="Aha1_N"/>
    <property type="match status" value="1"/>
</dbReference>
<dbReference type="PANTHER" id="PTHR13009:SF22">
    <property type="entry name" value="LD43819P"/>
    <property type="match status" value="1"/>
</dbReference>
<dbReference type="SUPFAM" id="SSF103111">
    <property type="entry name" value="Activator of Hsp90 ATPase, Aha1"/>
    <property type="match status" value="1"/>
</dbReference>
<dbReference type="SMART" id="SM01000">
    <property type="entry name" value="Aha1_N"/>
    <property type="match status" value="1"/>
</dbReference>
<reference evidence="3" key="1">
    <citation type="submission" date="2013-08" db="EMBL/GenBank/DDBJ databases">
        <title>Gene expansion shapes genome architecture in the human pathogen Lichtheimia corymbifera: an evolutionary genomics analysis in the ancient terrestrial Mucorales (Mucoromycotina).</title>
        <authorList>
            <person name="Schwartze V.U."/>
            <person name="Winter S."/>
            <person name="Shelest E."/>
            <person name="Marcet-Houben M."/>
            <person name="Horn F."/>
            <person name="Wehner S."/>
            <person name="Hoffmann K."/>
            <person name="Riege K."/>
            <person name="Sammeth M."/>
            <person name="Nowrousian M."/>
            <person name="Valiante V."/>
            <person name="Linde J."/>
            <person name="Jacobsen I.D."/>
            <person name="Marz M."/>
            <person name="Brakhage A.A."/>
            <person name="Gabaldon T."/>
            <person name="Bocker S."/>
            <person name="Voigt K."/>
        </authorList>
    </citation>
    <scope>NUCLEOTIDE SEQUENCE [LARGE SCALE GENOMIC DNA]</scope>
    <source>
        <strain evidence="3">FSU 9682</strain>
    </source>
</reference>